<sequence>MRMVVTSSVHLWALEDLLPCVQSSHLQNIAEGGYQGSHDFLGKILHKTLNEGGEELRYALEVANHSLQLSRPQKFFWDSRLVPVCEDEVGLIFLSMFSFMNSLVYRD</sequence>
<gene>
    <name evidence="1" type="ORF">KIN20_023886</name>
</gene>
<name>A0AAD5N7M7_PARTN</name>
<comment type="caution">
    <text evidence="1">The sequence shown here is derived from an EMBL/GenBank/DDBJ whole genome shotgun (WGS) entry which is preliminary data.</text>
</comment>
<proteinExistence type="predicted"/>
<evidence type="ECO:0000313" key="2">
    <source>
        <dbReference type="Proteomes" id="UP001196413"/>
    </source>
</evidence>
<dbReference type="EMBL" id="JAHQIW010004832">
    <property type="protein sequence ID" value="KAJ1363922.1"/>
    <property type="molecule type" value="Genomic_DNA"/>
</dbReference>
<protein>
    <submittedName>
        <fullName evidence="1">Uncharacterized protein</fullName>
    </submittedName>
</protein>
<evidence type="ECO:0000313" key="1">
    <source>
        <dbReference type="EMBL" id="KAJ1363922.1"/>
    </source>
</evidence>
<organism evidence="1 2">
    <name type="scientific">Parelaphostrongylus tenuis</name>
    <name type="common">Meningeal worm</name>
    <dbReference type="NCBI Taxonomy" id="148309"/>
    <lineage>
        <taxon>Eukaryota</taxon>
        <taxon>Metazoa</taxon>
        <taxon>Ecdysozoa</taxon>
        <taxon>Nematoda</taxon>
        <taxon>Chromadorea</taxon>
        <taxon>Rhabditida</taxon>
        <taxon>Rhabditina</taxon>
        <taxon>Rhabditomorpha</taxon>
        <taxon>Strongyloidea</taxon>
        <taxon>Metastrongylidae</taxon>
        <taxon>Parelaphostrongylus</taxon>
    </lineage>
</organism>
<accession>A0AAD5N7M7</accession>
<dbReference type="Proteomes" id="UP001196413">
    <property type="component" value="Unassembled WGS sequence"/>
</dbReference>
<dbReference type="AlphaFoldDB" id="A0AAD5N7M7"/>
<reference evidence="1" key="1">
    <citation type="submission" date="2021-06" db="EMBL/GenBank/DDBJ databases">
        <title>Parelaphostrongylus tenuis whole genome reference sequence.</title>
        <authorList>
            <person name="Garwood T.J."/>
            <person name="Larsen P.A."/>
            <person name="Fountain-Jones N.M."/>
            <person name="Garbe J.R."/>
            <person name="Macchietto M.G."/>
            <person name="Kania S.A."/>
            <person name="Gerhold R.W."/>
            <person name="Richards J.E."/>
            <person name="Wolf T.M."/>
        </authorList>
    </citation>
    <scope>NUCLEOTIDE SEQUENCE</scope>
    <source>
        <strain evidence="1">MNPRO001-30</strain>
        <tissue evidence="1">Meninges</tissue>
    </source>
</reference>
<keyword evidence="2" id="KW-1185">Reference proteome</keyword>